<organism evidence="1 2">
    <name type="scientific">Streptomyces stelliscabiei</name>
    <dbReference type="NCBI Taxonomy" id="146820"/>
    <lineage>
        <taxon>Bacteria</taxon>
        <taxon>Bacillati</taxon>
        <taxon>Actinomycetota</taxon>
        <taxon>Actinomycetes</taxon>
        <taxon>Kitasatosporales</taxon>
        <taxon>Streptomycetaceae</taxon>
        <taxon>Streptomyces</taxon>
    </lineage>
</organism>
<name>A0A8I0P733_9ACTN</name>
<evidence type="ECO:0000313" key="1">
    <source>
        <dbReference type="EMBL" id="MBE1597150.1"/>
    </source>
</evidence>
<accession>A0A8I0P733</accession>
<dbReference type="OrthoDB" id="2115168at201174"/>
<dbReference type="EMBL" id="JADBGF010000001">
    <property type="protein sequence ID" value="MBE1597150.1"/>
    <property type="molecule type" value="Genomic_DNA"/>
</dbReference>
<proteinExistence type="predicted"/>
<sequence length="108" mass="12298">MTTPTTTELLADLERARSIAVALEQQLALATVLEIPRPGTGIPLQLRRSHGHTDRWAICDREGRRWHREHGWVYESQGIRDEAQRDDTRYTLDEALPLAQQLAKDGAE</sequence>
<keyword evidence="2" id="KW-1185">Reference proteome</keyword>
<dbReference type="RefSeq" id="WP_046916307.1">
    <property type="nucleotide sequence ID" value="NZ_JADBGF010000001.1"/>
</dbReference>
<evidence type="ECO:0000313" key="2">
    <source>
        <dbReference type="Proteomes" id="UP000629287"/>
    </source>
</evidence>
<dbReference type="Proteomes" id="UP000629287">
    <property type="component" value="Unassembled WGS sequence"/>
</dbReference>
<comment type="caution">
    <text evidence="1">The sequence shown here is derived from an EMBL/GenBank/DDBJ whole genome shotgun (WGS) entry which is preliminary data.</text>
</comment>
<gene>
    <name evidence="1" type="ORF">H4687_003279</name>
</gene>
<dbReference type="AlphaFoldDB" id="A0A8I0P733"/>
<dbReference type="GeneID" id="86827855"/>
<reference evidence="1 2" key="1">
    <citation type="submission" date="2020-10" db="EMBL/GenBank/DDBJ databases">
        <title>Sequencing the genomes of 1000 actinobacteria strains.</title>
        <authorList>
            <person name="Klenk H.-P."/>
        </authorList>
    </citation>
    <scope>NUCLEOTIDE SEQUENCE [LARGE SCALE GENOMIC DNA]</scope>
    <source>
        <strain evidence="1 2">DSM 41803</strain>
    </source>
</reference>
<protein>
    <submittedName>
        <fullName evidence="1">Uncharacterized protein</fullName>
    </submittedName>
</protein>